<dbReference type="OrthoDB" id="536211at2759"/>
<evidence type="ECO:0000256" key="2">
    <source>
        <dbReference type="ARBA" id="ARBA00022737"/>
    </source>
</evidence>
<gene>
    <name evidence="5" type="ORF">PPENT_87.1.T0090473</name>
</gene>
<evidence type="ECO:0000256" key="4">
    <source>
        <dbReference type="SAM" id="Phobius"/>
    </source>
</evidence>
<proteinExistence type="predicted"/>
<evidence type="ECO:0008006" key="7">
    <source>
        <dbReference type="Google" id="ProtNLM"/>
    </source>
</evidence>
<keyword evidence="3" id="KW-1015">Disulfide bond</keyword>
<organism evidence="5 6">
    <name type="scientific">Paramecium pentaurelia</name>
    <dbReference type="NCBI Taxonomy" id="43138"/>
    <lineage>
        <taxon>Eukaryota</taxon>
        <taxon>Sar</taxon>
        <taxon>Alveolata</taxon>
        <taxon>Ciliophora</taxon>
        <taxon>Intramacronucleata</taxon>
        <taxon>Oligohymenophorea</taxon>
        <taxon>Peniculida</taxon>
        <taxon>Parameciidae</taxon>
        <taxon>Paramecium</taxon>
    </lineage>
</organism>
<dbReference type="Pfam" id="PF13948">
    <property type="entry name" value="DUF4215"/>
    <property type="match status" value="1"/>
</dbReference>
<name>A0A8S1SRT6_9CILI</name>
<keyword evidence="1" id="KW-0732">Signal</keyword>
<evidence type="ECO:0000256" key="1">
    <source>
        <dbReference type="ARBA" id="ARBA00022729"/>
    </source>
</evidence>
<sequence length="148" mass="17379">MLNDQFIIQNVLISLQMYKLQVSLIKNHKNQIYESGYYADEINATCLKQCRGYIKANEKQCDDGNIIKGDGCDYQNELENMYIIVKGGSIIRLNFLIIQCQIMENPYQRVQVLLKFTLLFDFSNYILLLSLLLMKVFKLKTIQHFINH</sequence>
<protein>
    <recommendedName>
        <fullName evidence="7">Transmembrane protein</fullName>
    </recommendedName>
</protein>
<evidence type="ECO:0000256" key="3">
    <source>
        <dbReference type="ARBA" id="ARBA00023157"/>
    </source>
</evidence>
<reference evidence="5" key="1">
    <citation type="submission" date="2021-01" db="EMBL/GenBank/DDBJ databases">
        <authorList>
            <consortium name="Genoscope - CEA"/>
            <person name="William W."/>
        </authorList>
    </citation>
    <scope>NUCLEOTIDE SEQUENCE</scope>
</reference>
<accession>A0A8S1SRT6</accession>
<dbReference type="NCBIfam" id="TIGR02232">
    <property type="entry name" value="myxo_disulf_rpt"/>
    <property type="match status" value="1"/>
</dbReference>
<dbReference type="AlphaFoldDB" id="A0A8S1SRT6"/>
<dbReference type="InterPro" id="IPR011936">
    <property type="entry name" value="Myxo_disulph_rpt"/>
</dbReference>
<keyword evidence="4" id="KW-0812">Transmembrane</keyword>
<evidence type="ECO:0000313" key="5">
    <source>
        <dbReference type="EMBL" id="CAD8141164.1"/>
    </source>
</evidence>
<comment type="caution">
    <text evidence="5">The sequence shown here is derived from an EMBL/GenBank/DDBJ whole genome shotgun (WGS) entry which is preliminary data.</text>
</comment>
<dbReference type="Proteomes" id="UP000689195">
    <property type="component" value="Unassembled WGS sequence"/>
</dbReference>
<keyword evidence="6" id="KW-1185">Reference proteome</keyword>
<keyword evidence="2" id="KW-0677">Repeat</keyword>
<evidence type="ECO:0000313" key="6">
    <source>
        <dbReference type="Proteomes" id="UP000689195"/>
    </source>
</evidence>
<keyword evidence="4" id="KW-0472">Membrane</keyword>
<dbReference type="EMBL" id="CAJJDO010000009">
    <property type="protein sequence ID" value="CAD8141164.1"/>
    <property type="molecule type" value="Genomic_DNA"/>
</dbReference>
<feature type="transmembrane region" description="Helical" evidence="4">
    <location>
        <begin position="112"/>
        <end position="134"/>
    </location>
</feature>
<keyword evidence="4" id="KW-1133">Transmembrane helix</keyword>